<evidence type="ECO:0000256" key="1">
    <source>
        <dbReference type="ARBA" id="ARBA00004496"/>
    </source>
</evidence>
<comment type="similarity">
    <text evidence="3 15">Belongs to the anaerobic coproporphyrinogen-III oxidase family.</text>
</comment>
<feature type="binding site" evidence="16">
    <location>
        <position position="238"/>
    </location>
    <ligand>
        <name>S-adenosyl-L-methionine</name>
        <dbReference type="ChEBI" id="CHEBI:59789"/>
        <label>2</label>
    </ligand>
</feature>
<keyword evidence="8 15" id="KW-0479">Metal-binding</keyword>
<comment type="catalytic activity">
    <reaction evidence="14 15">
        <text>coproporphyrinogen III + 2 S-adenosyl-L-methionine = protoporphyrinogen IX + 2 5'-deoxyadenosine + 2 L-methionine + 2 CO2</text>
        <dbReference type="Rhea" id="RHEA:15425"/>
        <dbReference type="ChEBI" id="CHEBI:16526"/>
        <dbReference type="ChEBI" id="CHEBI:17319"/>
        <dbReference type="ChEBI" id="CHEBI:57307"/>
        <dbReference type="ChEBI" id="CHEBI:57309"/>
        <dbReference type="ChEBI" id="CHEBI:57844"/>
        <dbReference type="ChEBI" id="CHEBI:59789"/>
        <dbReference type="EC" id="1.3.98.3"/>
    </reaction>
</comment>
<dbReference type="InterPro" id="IPR007197">
    <property type="entry name" value="rSAM"/>
</dbReference>
<dbReference type="RefSeq" id="WP_099307095.1">
    <property type="nucleotide sequence ID" value="NZ_PDVP01000008.1"/>
</dbReference>
<evidence type="ECO:0000256" key="3">
    <source>
        <dbReference type="ARBA" id="ARBA00005493"/>
    </source>
</evidence>
<feature type="binding site" evidence="17">
    <location>
        <position position="60"/>
    </location>
    <ligand>
        <name>[4Fe-4S] cluster</name>
        <dbReference type="ChEBI" id="CHEBI:49883"/>
        <note>4Fe-4S-S-AdoMet</note>
    </ligand>
</feature>
<organism evidence="19 20">
    <name type="scientific">Zhengella mangrovi</name>
    <dbReference type="NCBI Taxonomy" id="1982044"/>
    <lineage>
        <taxon>Bacteria</taxon>
        <taxon>Pseudomonadati</taxon>
        <taxon>Pseudomonadota</taxon>
        <taxon>Alphaproteobacteria</taxon>
        <taxon>Hyphomicrobiales</taxon>
        <taxon>Notoacmeibacteraceae</taxon>
        <taxon>Zhengella</taxon>
    </lineage>
</organism>
<evidence type="ECO:0000256" key="11">
    <source>
        <dbReference type="ARBA" id="ARBA00023014"/>
    </source>
</evidence>
<dbReference type="Gene3D" id="1.10.10.920">
    <property type="match status" value="1"/>
</dbReference>
<dbReference type="InterPro" id="IPR034505">
    <property type="entry name" value="Coproporphyrinogen-III_oxidase"/>
</dbReference>
<dbReference type="EC" id="1.3.98.3" evidence="15"/>
<dbReference type="AlphaFoldDB" id="A0A2G1QLW8"/>
<reference evidence="19 20" key="1">
    <citation type="submission" date="2017-10" db="EMBL/GenBank/DDBJ databases">
        <title>Sedimentibacterium mangrovi gen. nov., sp. nov., a novel member of family Phyllobacteriacea isolated from mangrove sediment.</title>
        <authorList>
            <person name="Liao H."/>
            <person name="Tian Y."/>
        </authorList>
    </citation>
    <scope>NUCLEOTIDE SEQUENCE [LARGE SCALE GENOMIC DNA]</scope>
    <source>
        <strain evidence="19 20">X9-2-2</strain>
    </source>
</reference>
<feature type="binding site" evidence="16">
    <location>
        <position position="140"/>
    </location>
    <ligand>
        <name>S-adenosyl-L-methionine</name>
        <dbReference type="ChEBI" id="CHEBI:59789"/>
        <label>1</label>
    </ligand>
</feature>
<dbReference type="PANTHER" id="PTHR13932">
    <property type="entry name" value="COPROPORPHYRINIGEN III OXIDASE"/>
    <property type="match status" value="1"/>
</dbReference>
<dbReference type="GO" id="GO:0004109">
    <property type="term" value="F:coproporphyrinogen oxidase activity"/>
    <property type="evidence" value="ECO:0007669"/>
    <property type="project" value="InterPro"/>
</dbReference>
<comment type="caution">
    <text evidence="19">The sequence shown here is derived from an EMBL/GenBank/DDBJ whole genome shotgun (WGS) entry which is preliminary data.</text>
</comment>
<dbReference type="CDD" id="cd01335">
    <property type="entry name" value="Radical_SAM"/>
    <property type="match status" value="1"/>
</dbReference>
<dbReference type="SFLD" id="SFLDG01065">
    <property type="entry name" value="anaerobic_coproporphyrinogen-I"/>
    <property type="match status" value="1"/>
</dbReference>
<feature type="binding site" evidence="16">
    <location>
        <position position="167"/>
    </location>
    <ligand>
        <name>S-adenosyl-L-methionine</name>
        <dbReference type="ChEBI" id="CHEBI:59789"/>
        <label>2</label>
    </ligand>
</feature>
<dbReference type="Gene3D" id="3.80.30.20">
    <property type="entry name" value="tm_1862 like domain"/>
    <property type="match status" value="1"/>
</dbReference>
<feature type="binding site" evidence="17">
    <location>
        <position position="63"/>
    </location>
    <ligand>
        <name>[4Fe-4S] cluster</name>
        <dbReference type="ChEBI" id="CHEBI:49883"/>
        <note>4Fe-4S-S-AdoMet</note>
    </ligand>
</feature>
<evidence type="ECO:0000256" key="16">
    <source>
        <dbReference type="PIRSR" id="PIRSR000167-1"/>
    </source>
</evidence>
<keyword evidence="11 15" id="KW-0411">Iron-sulfur</keyword>
<dbReference type="InterPro" id="IPR006638">
    <property type="entry name" value="Elp3/MiaA/NifB-like_rSAM"/>
</dbReference>
<dbReference type="GO" id="GO:0051989">
    <property type="term" value="F:coproporphyrinogen dehydrogenase activity"/>
    <property type="evidence" value="ECO:0007669"/>
    <property type="project" value="UniProtKB-EC"/>
</dbReference>
<evidence type="ECO:0000313" key="20">
    <source>
        <dbReference type="Proteomes" id="UP000221168"/>
    </source>
</evidence>
<dbReference type="OrthoDB" id="9808022at2"/>
<proteinExistence type="inferred from homology"/>
<evidence type="ECO:0000256" key="5">
    <source>
        <dbReference type="ARBA" id="ARBA00022485"/>
    </source>
</evidence>
<dbReference type="SMART" id="SM00729">
    <property type="entry name" value="Elp3"/>
    <property type="match status" value="1"/>
</dbReference>
<feature type="binding site" evidence="16">
    <location>
        <position position="50"/>
    </location>
    <ligand>
        <name>S-adenosyl-L-methionine</name>
        <dbReference type="ChEBI" id="CHEBI:59789"/>
        <label>1</label>
    </ligand>
</feature>
<comment type="cofactor">
    <cofactor evidence="15 17">
        <name>[4Fe-4S] cluster</name>
        <dbReference type="ChEBI" id="CHEBI:49883"/>
    </cofactor>
    <text evidence="15 17">Binds 1 [4Fe-4S] cluster. The cluster is coordinated with 3 cysteines and an exchangeable S-adenosyl-L-methionine.</text>
</comment>
<dbReference type="SFLD" id="SFLDG01082">
    <property type="entry name" value="B12-binding_domain_containing"/>
    <property type="match status" value="1"/>
</dbReference>
<keyword evidence="10 15" id="KW-0408">Iron</keyword>
<dbReference type="GO" id="GO:0005737">
    <property type="term" value="C:cytoplasm"/>
    <property type="evidence" value="ECO:0007669"/>
    <property type="project" value="UniProtKB-SubCell"/>
</dbReference>
<evidence type="ECO:0000256" key="6">
    <source>
        <dbReference type="ARBA" id="ARBA00022490"/>
    </source>
</evidence>
<dbReference type="SUPFAM" id="SSF102114">
    <property type="entry name" value="Radical SAM enzymes"/>
    <property type="match status" value="1"/>
</dbReference>
<dbReference type="GO" id="GO:0046872">
    <property type="term" value="F:metal ion binding"/>
    <property type="evidence" value="ECO:0007669"/>
    <property type="project" value="UniProtKB-KW"/>
</dbReference>
<feature type="binding site" evidence="16">
    <location>
        <begin position="62"/>
        <end position="64"/>
    </location>
    <ligand>
        <name>S-adenosyl-L-methionine</name>
        <dbReference type="ChEBI" id="CHEBI:59789"/>
        <label>2</label>
    </ligand>
</feature>
<feature type="binding site" evidence="16">
    <location>
        <position position="107"/>
    </location>
    <ligand>
        <name>S-adenosyl-L-methionine</name>
        <dbReference type="ChEBI" id="CHEBI:59789"/>
        <label>1</label>
    </ligand>
</feature>
<dbReference type="Proteomes" id="UP000221168">
    <property type="component" value="Unassembled WGS sequence"/>
</dbReference>
<comment type="subunit">
    <text evidence="4">Monomer.</text>
</comment>
<comment type="function">
    <text evidence="13">Involved in the heme biosynthesis. Catalyzes the anaerobic oxidative decarboxylation of propionate groups of rings A and B of coproporphyrinogen III to yield the vinyl groups in protoporphyrinogen IX.</text>
</comment>
<gene>
    <name evidence="19" type="primary">hemN</name>
    <name evidence="19" type="ORF">CSC94_14355</name>
</gene>
<comment type="subcellular location">
    <subcellularLocation>
        <location evidence="1 15">Cytoplasm</location>
    </subcellularLocation>
</comment>
<keyword evidence="5 15" id="KW-0004">4Fe-4S</keyword>
<keyword evidence="12 15" id="KW-0627">Porphyrin biosynthesis</keyword>
<feature type="binding site" evidence="16">
    <location>
        <position position="204"/>
    </location>
    <ligand>
        <name>S-adenosyl-L-methionine</name>
        <dbReference type="ChEBI" id="CHEBI:59789"/>
        <label>2</label>
    </ligand>
</feature>
<dbReference type="InterPro" id="IPR023404">
    <property type="entry name" value="rSAM_horseshoe"/>
</dbReference>
<evidence type="ECO:0000256" key="12">
    <source>
        <dbReference type="ARBA" id="ARBA00023244"/>
    </source>
</evidence>
<dbReference type="EMBL" id="PDVP01000008">
    <property type="protein sequence ID" value="PHP66516.1"/>
    <property type="molecule type" value="Genomic_DNA"/>
</dbReference>
<evidence type="ECO:0000256" key="9">
    <source>
        <dbReference type="ARBA" id="ARBA00023002"/>
    </source>
</evidence>
<evidence type="ECO:0000256" key="15">
    <source>
        <dbReference type="PIRNR" id="PIRNR000167"/>
    </source>
</evidence>
<comment type="pathway">
    <text evidence="2 15">Porphyrin-containing compound metabolism; protoporphyrin-IX biosynthesis; protoporphyrinogen-IX from coproporphyrinogen-III (AdoMet route): step 1/1.</text>
</comment>
<dbReference type="InterPro" id="IPR058240">
    <property type="entry name" value="rSAM_sf"/>
</dbReference>
<dbReference type="PIRSF" id="PIRSF000167">
    <property type="entry name" value="HemN"/>
    <property type="match status" value="1"/>
</dbReference>
<keyword evidence="7 15" id="KW-0949">S-adenosyl-L-methionine</keyword>
<evidence type="ECO:0000256" key="2">
    <source>
        <dbReference type="ARBA" id="ARBA00004785"/>
    </source>
</evidence>
<feature type="binding site" evidence="16">
    <location>
        <position position="179"/>
    </location>
    <ligand>
        <name>S-adenosyl-L-methionine</name>
        <dbReference type="ChEBI" id="CHEBI:59789"/>
        <label>2</label>
    </ligand>
</feature>
<evidence type="ECO:0000256" key="13">
    <source>
        <dbReference type="ARBA" id="ARBA00024295"/>
    </source>
</evidence>
<evidence type="ECO:0000256" key="17">
    <source>
        <dbReference type="PIRSR" id="PIRSR000167-2"/>
    </source>
</evidence>
<keyword evidence="20" id="KW-1185">Reference proteome</keyword>
<keyword evidence="6 15" id="KW-0963">Cytoplasm</keyword>
<name>A0A2G1QLW8_9HYPH</name>
<dbReference type="Pfam" id="PF04055">
    <property type="entry name" value="Radical_SAM"/>
    <property type="match status" value="1"/>
</dbReference>
<dbReference type="InterPro" id="IPR004558">
    <property type="entry name" value="Coprogen_oxidase_HemN"/>
</dbReference>
<protein>
    <recommendedName>
        <fullName evidence="15">Coproporphyrinogen-III oxidase</fullName>
        <ecNumber evidence="15">1.3.98.3</ecNumber>
    </recommendedName>
</protein>
<evidence type="ECO:0000256" key="10">
    <source>
        <dbReference type="ARBA" id="ARBA00023004"/>
    </source>
</evidence>
<dbReference type="PROSITE" id="PS51918">
    <property type="entry name" value="RADICAL_SAM"/>
    <property type="match status" value="1"/>
</dbReference>
<evidence type="ECO:0000256" key="7">
    <source>
        <dbReference type="ARBA" id="ARBA00022691"/>
    </source>
</evidence>
<dbReference type="PANTHER" id="PTHR13932:SF6">
    <property type="entry name" value="OXYGEN-INDEPENDENT COPROPORPHYRINOGEN III OXIDASE"/>
    <property type="match status" value="1"/>
</dbReference>
<evidence type="ECO:0000256" key="4">
    <source>
        <dbReference type="ARBA" id="ARBA00011245"/>
    </source>
</evidence>
<dbReference type="GO" id="GO:0051539">
    <property type="term" value="F:4 iron, 4 sulfur cluster binding"/>
    <property type="evidence" value="ECO:0007669"/>
    <property type="project" value="UniProtKB-KW"/>
</dbReference>
<evidence type="ECO:0000256" key="8">
    <source>
        <dbReference type="ARBA" id="ARBA00022723"/>
    </source>
</evidence>
<dbReference type="GO" id="GO:0006782">
    <property type="term" value="P:protoporphyrinogen IX biosynthetic process"/>
    <property type="evidence" value="ECO:0007669"/>
    <property type="project" value="UniProtKB-UniPathway"/>
</dbReference>
<evidence type="ECO:0000259" key="18">
    <source>
        <dbReference type="PROSITE" id="PS51918"/>
    </source>
</evidence>
<dbReference type="SFLD" id="SFLDS00029">
    <property type="entry name" value="Radical_SAM"/>
    <property type="match status" value="1"/>
</dbReference>
<dbReference type="NCBIfam" id="TIGR00538">
    <property type="entry name" value="hemN"/>
    <property type="match status" value="1"/>
</dbReference>
<feature type="binding site" evidence="16">
    <location>
        <position position="324"/>
    </location>
    <ligand>
        <name>S-adenosyl-L-methionine</name>
        <dbReference type="ChEBI" id="CHEBI:59789"/>
        <label>1</label>
    </ligand>
</feature>
<feature type="domain" description="Radical SAM core" evidence="18">
    <location>
        <begin position="41"/>
        <end position="275"/>
    </location>
</feature>
<accession>A0A2G1QLW8</accession>
<evidence type="ECO:0000313" key="19">
    <source>
        <dbReference type="EMBL" id="PHP66516.1"/>
    </source>
</evidence>
<feature type="binding site" evidence="17">
    <location>
        <position position="56"/>
    </location>
    <ligand>
        <name>[4Fe-4S] cluster</name>
        <dbReference type="ChEBI" id="CHEBI:49883"/>
        <note>4Fe-4S-S-AdoMet</note>
    </ligand>
</feature>
<evidence type="ECO:0000256" key="14">
    <source>
        <dbReference type="ARBA" id="ARBA00048321"/>
    </source>
</evidence>
<keyword evidence="9 15" id="KW-0560">Oxidoreductase</keyword>
<dbReference type="UniPathway" id="UPA00251">
    <property type="reaction ID" value="UER00323"/>
</dbReference>
<sequence length="449" mass="49664">MHNELIERYAKPVPRYTSYPTAPHFTPDIDAREYRSWLEAIEAATPLSLYAHIPFCDRLCWFCGCTTKQVQRYDPVEVYLDSLRAEIAHAGDAVTGQAPVRALHFGGGSPTMLKAGDINLLGDTLRAHFSFAADAEISVEMDPNDMTEDRFDAYAAIGMTRASLGVQDFDPAVQKAINREQTVEQTRSVVDGVRRRGVHSVNLDILYGLPHQTVDSIERTVRACLDMDPDRIALFGYAHVPWMKKHQTMIDETVLPGLVERFRQQDHAAAMLRDAGFVAIGFDHFAKPTDSMARAATAGTLKRNFQGYTTDDAPVLIGLGASAIGQMPQGYVQNSPASGDYQRRIANDGFATVRGARLTDEDVMRRAVIEKLMCDFAFTGDWVRDNFGQQASRIIAEADSLVASDRDGLFARDGGTYRVTETGRPFVRVVAAHFDAYLHKGVARHSAAV</sequence>